<dbReference type="VEuPathDB" id="FungiDB:PC9H_000392"/>
<feature type="zinc finger region" description="C3H1-type" evidence="5">
    <location>
        <begin position="20"/>
        <end position="42"/>
    </location>
</feature>
<keyword evidence="3 5" id="KW-0863">Zinc-finger</keyword>
<dbReference type="PANTHER" id="PTHR12547:SF18">
    <property type="entry name" value="PROTEIN TIS11"/>
    <property type="match status" value="1"/>
</dbReference>
<dbReference type="GO" id="GO:0008270">
    <property type="term" value="F:zinc ion binding"/>
    <property type="evidence" value="ECO:0007669"/>
    <property type="project" value="UniProtKB-KW"/>
</dbReference>
<dbReference type="InterPro" id="IPR000571">
    <property type="entry name" value="Znf_CCCH"/>
</dbReference>
<evidence type="ECO:0000259" key="7">
    <source>
        <dbReference type="PROSITE" id="PS50103"/>
    </source>
</evidence>
<keyword evidence="2" id="KW-0677">Repeat</keyword>
<keyword evidence="9" id="KW-1185">Reference proteome</keyword>
<proteinExistence type="predicted"/>
<dbReference type="Gene3D" id="4.10.1000.10">
    <property type="entry name" value="Zinc finger, CCCH-type"/>
    <property type="match status" value="1"/>
</dbReference>
<evidence type="ECO:0000256" key="6">
    <source>
        <dbReference type="SAM" id="MobiDB-lite"/>
    </source>
</evidence>
<sequence>MSSIRTTTARGPAGRIIPINCRQFLRGHCTYGETCKFLHPSDSRVSETSRTPSNEGKVARDRLLQQPNLGTDLVYEPIAWVTVPCRFFISRGGWCPLAGQCHFIHDLSLPAEDVRVSSRSSVVSFAVDRARAHCWAYVRGNCHDPNCPHLHPRDIQAYMKYTPCAWWPACQDASRCPFKHPKPMSRSGCSLGPELTGMSLASVTGARQQGRRPPGSVLTSDLDHYIGGRVVSPLPAEDSPFDYYDSAVAASIFRHPDILDENMRPSPNVFKESHHPLAPFSLHESIKETKARRFSVAVTSLGDHHHHRDGSHSLAG</sequence>
<evidence type="ECO:0000256" key="3">
    <source>
        <dbReference type="ARBA" id="ARBA00022771"/>
    </source>
</evidence>
<protein>
    <recommendedName>
        <fullName evidence="7">C3H1-type domain-containing protein</fullName>
    </recommendedName>
</protein>
<feature type="zinc finger region" description="C3H1-type" evidence="5">
    <location>
        <begin position="79"/>
        <end position="108"/>
    </location>
</feature>
<organism evidence="8 9">
    <name type="scientific">Pleurotus ostreatus</name>
    <name type="common">Oyster mushroom</name>
    <name type="synonym">White-rot fungus</name>
    <dbReference type="NCBI Taxonomy" id="5322"/>
    <lineage>
        <taxon>Eukaryota</taxon>
        <taxon>Fungi</taxon>
        <taxon>Dikarya</taxon>
        <taxon>Basidiomycota</taxon>
        <taxon>Agaricomycotina</taxon>
        <taxon>Agaricomycetes</taxon>
        <taxon>Agaricomycetidae</taxon>
        <taxon>Agaricales</taxon>
        <taxon>Pleurotineae</taxon>
        <taxon>Pleurotaceae</taxon>
        <taxon>Pleurotus</taxon>
    </lineage>
</organism>
<evidence type="ECO:0000256" key="4">
    <source>
        <dbReference type="ARBA" id="ARBA00022833"/>
    </source>
</evidence>
<keyword evidence="1 5" id="KW-0479">Metal-binding</keyword>
<dbReference type="EMBL" id="JACETU010000001">
    <property type="protein sequence ID" value="KAF7440050.1"/>
    <property type="molecule type" value="Genomic_DNA"/>
</dbReference>
<comment type="caution">
    <text evidence="8">The sequence shown here is derived from an EMBL/GenBank/DDBJ whole genome shotgun (WGS) entry which is preliminary data.</text>
</comment>
<evidence type="ECO:0000313" key="8">
    <source>
        <dbReference type="EMBL" id="KAF7440050.1"/>
    </source>
</evidence>
<dbReference type="RefSeq" id="XP_036635894.1">
    <property type="nucleotide sequence ID" value="XM_036770049.1"/>
</dbReference>
<dbReference type="Gene3D" id="3.30.1370.210">
    <property type="match status" value="1"/>
</dbReference>
<dbReference type="OrthoDB" id="410307at2759"/>
<dbReference type="GO" id="GO:0003729">
    <property type="term" value="F:mRNA binding"/>
    <property type="evidence" value="ECO:0007669"/>
    <property type="project" value="InterPro"/>
</dbReference>
<dbReference type="AlphaFoldDB" id="A0A8H7A112"/>
<accession>A0A8H7A112</accession>
<dbReference type="Proteomes" id="UP000623687">
    <property type="component" value="Unassembled WGS sequence"/>
</dbReference>
<evidence type="ECO:0000313" key="9">
    <source>
        <dbReference type="Proteomes" id="UP000623687"/>
    </source>
</evidence>
<evidence type="ECO:0000256" key="2">
    <source>
        <dbReference type="ARBA" id="ARBA00022737"/>
    </source>
</evidence>
<feature type="domain" description="C3H1-type" evidence="7">
    <location>
        <begin position="79"/>
        <end position="108"/>
    </location>
</feature>
<evidence type="ECO:0000256" key="5">
    <source>
        <dbReference type="PROSITE-ProRule" id="PRU00723"/>
    </source>
</evidence>
<name>A0A8H7A112_PLEOS</name>
<dbReference type="InterPro" id="IPR036855">
    <property type="entry name" value="Znf_CCCH_sf"/>
</dbReference>
<feature type="region of interest" description="Disordered" evidence="6">
    <location>
        <begin position="42"/>
        <end position="62"/>
    </location>
</feature>
<feature type="zinc finger region" description="C3H1-type" evidence="5">
    <location>
        <begin position="128"/>
        <end position="154"/>
    </location>
</feature>
<keyword evidence="4 5" id="KW-0862">Zinc</keyword>
<dbReference type="SUPFAM" id="SSF90229">
    <property type="entry name" value="CCCH zinc finger"/>
    <property type="match status" value="1"/>
</dbReference>
<feature type="domain" description="C3H1-type" evidence="7">
    <location>
        <begin position="128"/>
        <end position="154"/>
    </location>
</feature>
<dbReference type="GeneID" id="59370233"/>
<dbReference type="PANTHER" id="PTHR12547">
    <property type="entry name" value="CCCH ZINC FINGER/TIS11-RELATED"/>
    <property type="match status" value="1"/>
</dbReference>
<dbReference type="SMART" id="SM00356">
    <property type="entry name" value="ZnF_C3H1"/>
    <property type="match status" value="4"/>
</dbReference>
<dbReference type="Pfam" id="PF00642">
    <property type="entry name" value="zf-CCCH"/>
    <property type="match status" value="1"/>
</dbReference>
<feature type="domain" description="C3H1-type" evidence="7">
    <location>
        <begin position="20"/>
        <end position="42"/>
    </location>
</feature>
<dbReference type="InterPro" id="IPR045877">
    <property type="entry name" value="ZFP36-like"/>
</dbReference>
<dbReference type="PROSITE" id="PS50103">
    <property type="entry name" value="ZF_C3H1"/>
    <property type="match status" value="3"/>
</dbReference>
<evidence type="ECO:0000256" key="1">
    <source>
        <dbReference type="ARBA" id="ARBA00022723"/>
    </source>
</evidence>
<gene>
    <name evidence="8" type="ORF">PC9H_000392</name>
</gene>
<reference evidence="8" key="1">
    <citation type="submission" date="2019-07" db="EMBL/GenBank/DDBJ databases">
        <authorList>
            <person name="Palmer J.M."/>
        </authorList>
    </citation>
    <scope>NUCLEOTIDE SEQUENCE</scope>
    <source>
        <strain evidence="8">PC9</strain>
    </source>
</reference>
<dbReference type="Pfam" id="PF14608">
    <property type="entry name" value="zf-CCCH_2"/>
    <property type="match status" value="2"/>
</dbReference>